<comment type="subcellular location">
    <subcellularLocation>
        <location evidence="1">Golgi apparatus membrane</location>
        <topology evidence="1">Single-pass type II membrane protein</topology>
    </subcellularLocation>
</comment>
<evidence type="ECO:0000256" key="10">
    <source>
        <dbReference type="SAM" id="MobiDB-lite"/>
    </source>
</evidence>
<dbReference type="GO" id="GO:0000139">
    <property type="term" value="C:Golgi membrane"/>
    <property type="evidence" value="ECO:0007669"/>
    <property type="project" value="UniProtKB-SubCell"/>
</dbReference>
<proteinExistence type="inferred from homology"/>
<keyword evidence="5" id="KW-0735">Signal-anchor</keyword>
<protein>
    <recommendedName>
        <fullName evidence="14">Galactose-3-O-sulfotransferase 3</fullName>
    </recommendedName>
</protein>
<dbReference type="GO" id="GO:0009247">
    <property type="term" value="P:glycolipid biosynthetic process"/>
    <property type="evidence" value="ECO:0007669"/>
    <property type="project" value="InterPro"/>
</dbReference>
<keyword evidence="3" id="KW-0808">Transferase</keyword>
<dbReference type="PANTHER" id="PTHR14647">
    <property type="entry name" value="GALACTOSE-3-O-SULFOTRANSFERASE"/>
    <property type="match status" value="1"/>
</dbReference>
<keyword evidence="9" id="KW-0325">Glycoprotein</keyword>
<keyword evidence="4" id="KW-0812">Transmembrane</keyword>
<evidence type="ECO:0000313" key="12">
    <source>
        <dbReference type="EMBL" id="KAG7465250.1"/>
    </source>
</evidence>
<feature type="compositionally biased region" description="Gly residues" evidence="10">
    <location>
        <begin position="361"/>
        <end position="371"/>
    </location>
</feature>
<keyword evidence="11" id="KW-0732">Signal</keyword>
<dbReference type="SUPFAM" id="SSF52540">
    <property type="entry name" value="P-loop containing nucleoside triphosphate hydrolases"/>
    <property type="match status" value="1"/>
</dbReference>
<dbReference type="GO" id="GO:0001733">
    <property type="term" value="F:galactosylceramide sulfotransferase activity"/>
    <property type="evidence" value="ECO:0007669"/>
    <property type="project" value="InterPro"/>
</dbReference>
<feature type="chain" id="PRO_5038802666" description="Galactose-3-O-sulfotransferase 3" evidence="11">
    <location>
        <begin position="19"/>
        <end position="551"/>
    </location>
</feature>
<feature type="region of interest" description="Disordered" evidence="10">
    <location>
        <begin position="403"/>
        <end position="465"/>
    </location>
</feature>
<accession>A0A9D3PPW1</accession>
<reference evidence="12" key="1">
    <citation type="submission" date="2021-01" db="EMBL/GenBank/DDBJ databases">
        <authorList>
            <person name="Zahm M."/>
            <person name="Roques C."/>
            <person name="Cabau C."/>
            <person name="Klopp C."/>
            <person name="Donnadieu C."/>
            <person name="Jouanno E."/>
            <person name="Lampietro C."/>
            <person name="Louis A."/>
            <person name="Herpin A."/>
            <person name="Echchiki A."/>
            <person name="Berthelot C."/>
            <person name="Parey E."/>
            <person name="Roest-Crollius H."/>
            <person name="Braasch I."/>
            <person name="Postlethwait J."/>
            <person name="Bobe J."/>
            <person name="Montfort J."/>
            <person name="Bouchez O."/>
            <person name="Begum T."/>
            <person name="Mejri S."/>
            <person name="Adams A."/>
            <person name="Chen W.-J."/>
            <person name="Guiguen Y."/>
        </authorList>
    </citation>
    <scope>NUCLEOTIDE SEQUENCE</scope>
    <source>
        <strain evidence="12">YG-15Mar2019-1</strain>
        <tissue evidence="12">Brain</tissue>
    </source>
</reference>
<dbReference type="PANTHER" id="PTHR14647:SF83">
    <property type="entry name" value="GALACTOSE-3-O-SULFOTRANSFERASE 3"/>
    <property type="match status" value="1"/>
</dbReference>
<dbReference type="InterPro" id="IPR027417">
    <property type="entry name" value="P-loop_NTPase"/>
</dbReference>
<organism evidence="12 13">
    <name type="scientific">Megalops atlanticus</name>
    <name type="common">Tarpon</name>
    <name type="synonym">Clupea gigantea</name>
    <dbReference type="NCBI Taxonomy" id="7932"/>
    <lineage>
        <taxon>Eukaryota</taxon>
        <taxon>Metazoa</taxon>
        <taxon>Chordata</taxon>
        <taxon>Craniata</taxon>
        <taxon>Vertebrata</taxon>
        <taxon>Euteleostomi</taxon>
        <taxon>Actinopterygii</taxon>
        <taxon>Neopterygii</taxon>
        <taxon>Teleostei</taxon>
        <taxon>Elopiformes</taxon>
        <taxon>Megalopidae</taxon>
        <taxon>Megalops</taxon>
    </lineage>
</organism>
<evidence type="ECO:0000256" key="8">
    <source>
        <dbReference type="ARBA" id="ARBA00023136"/>
    </source>
</evidence>
<evidence type="ECO:0008006" key="14">
    <source>
        <dbReference type="Google" id="ProtNLM"/>
    </source>
</evidence>
<feature type="region of interest" description="Disordered" evidence="10">
    <location>
        <begin position="351"/>
        <end position="371"/>
    </location>
</feature>
<comment type="similarity">
    <text evidence="2">Belongs to the galactose-3-O-sulfotransferase family.</text>
</comment>
<dbReference type="EMBL" id="JAFDVH010000014">
    <property type="protein sequence ID" value="KAG7465250.1"/>
    <property type="molecule type" value="Genomic_DNA"/>
</dbReference>
<evidence type="ECO:0000256" key="7">
    <source>
        <dbReference type="ARBA" id="ARBA00023034"/>
    </source>
</evidence>
<keyword evidence="7" id="KW-0333">Golgi apparatus</keyword>
<keyword evidence="8" id="KW-0472">Membrane</keyword>
<evidence type="ECO:0000256" key="6">
    <source>
        <dbReference type="ARBA" id="ARBA00022989"/>
    </source>
</evidence>
<name>A0A9D3PPW1_MEGAT</name>
<comment type="caution">
    <text evidence="12">The sequence shown here is derived from an EMBL/GenBank/DDBJ whole genome shotgun (WGS) entry which is preliminary data.</text>
</comment>
<evidence type="ECO:0000256" key="2">
    <source>
        <dbReference type="ARBA" id="ARBA00008124"/>
    </source>
</evidence>
<evidence type="ECO:0000256" key="3">
    <source>
        <dbReference type="ARBA" id="ARBA00022679"/>
    </source>
</evidence>
<evidence type="ECO:0000256" key="5">
    <source>
        <dbReference type="ARBA" id="ARBA00022968"/>
    </source>
</evidence>
<evidence type="ECO:0000313" key="13">
    <source>
        <dbReference type="Proteomes" id="UP001046870"/>
    </source>
</evidence>
<evidence type="ECO:0000256" key="4">
    <source>
        <dbReference type="ARBA" id="ARBA00022692"/>
    </source>
</evidence>
<feature type="compositionally biased region" description="Pro residues" evidence="10">
    <location>
        <begin position="432"/>
        <end position="444"/>
    </location>
</feature>
<dbReference type="AlphaFoldDB" id="A0A9D3PPW1"/>
<sequence length="551" mass="61008">MSQKKFFLVLLLISSVSLLLHRGGHFSWTLKAFLGCPSLRPHPSSGLKPKHTSIAFLKTHKTASTTVQNILFRFAERNNLTVALPVQACDHQFCYPRPFSGRFVHPHTLPARIISSHMRFNLTELRRVLPPDTLYVTILREPAAMFESLFSYYNQYCLSFKRVPNGSLEAFLAAPRRYYRPEEKDSMYARNTLTFDLGGDKDRPAGDAGYAEAFIAEAERVFSLVMIAEHFDESLVLLRRLLSWDLEDVLYVKLNMRTPGSRRSLAAGTPARIRAWNALDARLYDHFNASLWRQLGALGPACVAREVRLLRRARDRLVRGCFGGRLPQLRPAAQIRNKELRPWQPSAQVDIVGYDLPPNGSRGGGGGGRSGGLSQDACLKLIMPEVQYSRRLLRSQSLRYRRTYPMRAPPPLRPALARHRLPGGPLRDAPAPSSPRGPPAPRAGPGPDSASHGGSCRRVDAPGSWLPPRLPPPSCWCWSLGDAPSSSPMTTLRPVLRKTRTVLGWFGGEGGQMCENGSHGCPNCKQACCHVAEECGSLSGPAIGHGKAESL</sequence>
<evidence type="ECO:0000256" key="1">
    <source>
        <dbReference type="ARBA" id="ARBA00004323"/>
    </source>
</evidence>
<evidence type="ECO:0000256" key="11">
    <source>
        <dbReference type="SAM" id="SignalP"/>
    </source>
</evidence>
<keyword evidence="6" id="KW-1133">Transmembrane helix</keyword>
<dbReference type="Gene3D" id="3.40.50.300">
    <property type="entry name" value="P-loop containing nucleotide triphosphate hydrolases"/>
    <property type="match status" value="1"/>
</dbReference>
<keyword evidence="13" id="KW-1185">Reference proteome</keyword>
<dbReference type="InterPro" id="IPR009729">
    <property type="entry name" value="Gal-3-0_sulfotransfrase"/>
</dbReference>
<dbReference type="Pfam" id="PF06990">
    <property type="entry name" value="Gal-3-0_sulfotr"/>
    <property type="match status" value="1"/>
</dbReference>
<gene>
    <name evidence="12" type="ORF">MATL_G00174430</name>
</gene>
<dbReference type="OrthoDB" id="514299at2759"/>
<evidence type="ECO:0000256" key="9">
    <source>
        <dbReference type="ARBA" id="ARBA00023180"/>
    </source>
</evidence>
<feature type="signal peptide" evidence="11">
    <location>
        <begin position="1"/>
        <end position="18"/>
    </location>
</feature>
<dbReference type="Proteomes" id="UP001046870">
    <property type="component" value="Chromosome 14"/>
</dbReference>